<keyword evidence="2" id="KW-1185">Reference proteome</keyword>
<name>A0A0C9WYE0_9AGAR</name>
<reference evidence="2" key="2">
    <citation type="submission" date="2015-01" db="EMBL/GenBank/DDBJ databases">
        <title>Evolutionary Origins and Diversification of the Mycorrhizal Mutualists.</title>
        <authorList>
            <consortium name="DOE Joint Genome Institute"/>
            <consortium name="Mycorrhizal Genomics Consortium"/>
            <person name="Kohler A."/>
            <person name="Kuo A."/>
            <person name="Nagy L.G."/>
            <person name="Floudas D."/>
            <person name="Copeland A."/>
            <person name="Barry K.W."/>
            <person name="Cichocki N."/>
            <person name="Veneault-Fourrey C."/>
            <person name="LaButti K."/>
            <person name="Lindquist E.A."/>
            <person name="Lipzen A."/>
            <person name="Lundell T."/>
            <person name="Morin E."/>
            <person name="Murat C."/>
            <person name="Riley R."/>
            <person name="Ohm R."/>
            <person name="Sun H."/>
            <person name="Tunlid A."/>
            <person name="Henrissat B."/>
            <person name="Grigoriev I.V."/>
            <person name="Hibbett D.S."/>
            <person name="Martin F."/>
        </authorList>
    </citation>
    <scope>NUCLEOTIDE SEQUENCE [LARGE SCALE GENOMIC DNA]</scope>
    <source>
        <strain evidence="2">LaAM-08-1</strain>
    </source>
</reference>
<gene>
    <name evidence="1" type="ORF">K443DRAFT_400101</name>
</gene>
<dbReference type="Proteomes" id="UP000054477">
    <property type="component" value="Unassembled WGS sequence"/>
</dbReference>
<accession>A0A0C9WYE0</accession>
<proteinExistence type="predicted"/>
<organism evidence="1 2">
    <name type="scientific">Laccaria amethystina LaAM-08-1</name>
    <dbReference type="NCBI Taxonomy" id="1095629"/>
    <lineage>
        <taxon>Eukaryota</taxon>
        <taxon>Fungi</taxon>
        <taxon>Dikarya</taxon>
        <taxon>Basidiomycota</taxon>
        <taxon>Agaricomycotina</taxon>
        <taxon>Agaricomycetes</taxon>
        <taxon>Agaricomycetidae</taxon>
        <taxon>Agaricales</taxon>
        <taxon>Agaricineae</taxon>
        <taxon>Hydnangiaceae</taxon>
        <taxon>Laccaria</taxon>
    </lineage>
</organism>
<dbReference type="EMBL" id="KN838566">
    <property type="protein sequence ID" value="KIK04825.1"/>
    <property type="molecule type" value="Genomic_DNA"/>
</dbReference>
<dbReference type="HOGENOM" id="CLU_2400024_0_0_1"/>
<reference evidence="1 2" key="1">
    <citation type="submission" date="2014-04" db="EMBL/GenBank/DDBJ databases">
        <authorList>
            <consortium name="DOE Joint Genome Institute"/>
            <person name="Kuo A."/>
            <person name="Kohler A."/>
            <person name="Nagy L.G."/>
            <person name="Floudas D."/>
            <person name="Copeland A."/>
            <person name="Barry K.W."/>
            <person name="Cichocki N."/>
            <person name="Veneault-Fourrey C."/>
            <person name="LaButti K."/>
            <person name="Lindquist E.A."/>
            <person name="Lipzen A."/>
            <person name="Lundell T."/>
            <person name="Morin E."/>
            <person name="Murat C."/>
            <person name="Sun H."/>
            <person name="Tunlid A."/>
            <person name="Henrissat B."/>
            <person name="Grigoriev I.V."/>
            <person name="Hibbett D.S."/>
            <person name="Martin F."/>
            <person name="Nordberg H.P."/>
            <person name="Cantor M.N."/>
            <person name="Hua S.X."/>
        </authorList>
    </citation>
    <scope>NUCLEOTIDE SEQUENCE [LARGE SCALE GENOMIC DNA]</scope>
    <source>
        <strain evidence="1 2">LaAM-08-1</strain>
    </source>
</reference>
<evidence type="ECO:0000313" key="2">
    <source>
        <dbReference type="Proteomes" id="UP000054477"/>
    </source>
</evidence>
<protein>
    <submittedName>
        <fullName evidence="1">Uncharacterized protein</fullName>
    </submittedName>
</protein>
<dbReference type="AlphaFoldDB" id="A0A0C9WYE0"/>
<evidence type="ECO:0000313" key="1">
    <source>
        <dbReference type="EMBL" id="KIK04825.1"/>
    </source>
</evidence>
<sequence length="93" mass="10601">MGRIGESLQTEDSGTHTLICLSTPFVRSQKWICHPLPLPFLLRATDEATPPSSSDTLRRNTRNLPFVLRGDAIYTSTNRTRLFFCFPENMAWT</sequence>